<sequence>MYNIIIFPYDDTLNSILSYIDENVYDVKGLVSPCGWGYCANEIKIGRKNLKVYGNIDQVKENYNSICIVNSRYDLDFEKYILPVLKECKEKNLDVILCRDLLKEEIKFVKQYIKENKLHIIHEKYDVSKFQDEIYDINTPVVFIVDMLTEMHSENVSSEVYIELEKRGYKTYLLSAKKEKKLINSVDVIPEIVINNKGYNREKILKFNHYIKQVEIIEHPDLIIVEAPGNLLEISKMVTGDFGSGAYIISRGISLDYVICNMPYFSGFSEKCDDLGQCIEARIEAEVDAYNITSQYLDLADAEENGVIEYMDVSRDLIVDEIKNNEKIYYLQEKMEISRVVDDIIKKLESYAEIELI</sequence>
<reference evidence="1 2" key="1">
    <citation type="submission" date="2018-08" db="EMBL/GenBank/DDBJ databases">
        <title>A genome reference for cultivated species of the human gut microbiota.</title>
        <authorList>
            <person name="Zou Y."/>
            <person name="Xue W."/>
            <person name="Luo G."/>
        </authorList>
    </citation>
    <scope>NUCLEOTIDE SEQUENCE [LARGE SCALE GENOMIC DNA]</scope>
    <source>
        <strain evidence="1 2">AM23-13</strain>
    </source>
</reference>
<comment type="caution">
    <text evidence="1">The sequence shown here is derived from an EMBL/GenBank/DDBJ whole genome shotgun (WGS) entry which is preliminary data.</text>
</comment>
<evidence type="ECO:0000313" key="2">
    <source>
        <dbReference type="Proteomes" id="UP000284112"/>
    </source>
</evidence>
<accession>A0A174F258</accession>
<protein>
    <recommendedName>
        <fullName evidence="3">Peptide maturation system protein</fullName>
    </recommendedName>
</protein>
<dbReference type="EMBL" id="QRHW01000001">
    <property type="protein sequence ID" value="RHG11451.1"/>
    <property type="molecule type" value="Genomic_DNA"/>
</dbReference>
<name>A0A174F258_9FIRM</name>
<gene>
    <name evidence="1" type="ORF">DW641_01020</name>
</gene>
<organism evidence="1 2">
    <name type="scientific">Dorea longicatena</name>
    <dbReference type="NCBI Taxonomy" id="88431"/>
    <lineage>
        <taxon>Bacteria</taxon>
        <taxon>Bacillati</taxon>
        <taxon>Bacillota</taxon>
        <taxon>Clostridia</taxon>
        <taxon>Lachnospirales</taxon>
        <taxon>Lachnospiraceae</taxon>
        <taxon>Dorea</taxon>
    </lineage>
</organism>
<evidence type="ECO:0008006" key="3">
    <source>
        <dbReference type="Google" id="ProtNLM"/>
    </source>
</evidence>
<dbReference type="AlphaFoldDB" id="A0A174F258"/>
<dbReference type="Proteomes" id="UP000284112">
    <property type="component" value="Unassembled WGS sequence"/>
</dbReference>
<evidence type="ECO:0000313" key="1">
    <source>
        <dbReference type="EMBL" id="RHG11451.1"/>
    </source>
</evidence>
<proteinExistence type="predicted"/>